<dbReference type="NCBIfam" id="NF006914">
    <property type="entry name" value="PRK09404.1"/>
    <property type="match status" value="1"/>
</dbReference>
<dbReference type="InterPro" id="IPR031717">
    <property type="entry name" value="ODO-1/KGD_C"/>
</dbReference>
<gene>
    <name evidence="9" type="ORF">QWJ38_14440</name>
</gene>
<organism evidence="9 10">
    <name type="scientific">Roseateles violae</name>
    <dbReference type="NCBI Taxonomy" id="3058042"/>
    <lineage>
        <taxon>Bacteria</taxon>
        <taxon>Pseudomonadati</taxon>
        <taxon>Pseudomonadota</taxon>
        <taxon>Betaproteobacteria</taxon>
        <taxon>Burkholderiales</taxon>
        <taxon>Sphaerotilaceae</taxon>
        <taxon>Roseateles</taxon>
    </lineage>
</organism>
<dbReference type="InterPro" id="IPR001017">
    <property type="entry name" value="DH_E1"/>
</dbReference>
<dbReference type="Pfam" id="PF16870">
    <property type="entry name" value="OxoGdeHyase_C"/>
    <property type="match status" value="1"/>
</dbReference>
<evidence type="ECO:0000313" key="9">
    <source>
        <dbReference type="EMBL" id="MDN3921488.1"/>
    </source>
</evidence>
<accession>A0ABT8DTP6</accession>
<dbReference type="Pfam" id="PF00676">
    <property type="entry name" value="E1_dh"/>
    <property type="match status" value="1"/>
</dbReference>
<evidence type="ECO:0000256" key="2">
    <source>
        <dbReference type="ARBA" id="ARBA00003906"/>
    </source>
</evidence>
<dbReference type="PANTHER" id="PTHR23152">
    <property type="entry name" value="2-OXOGLUTARATE DEHYDROGENASE"/>
    <property type="match status" value="1"/>
</dbReference>
<evidence type="ECO:0000256" key="5">
    <source>
        <dbReference type="ARBA" id="ARBA00023002"/>
    </source>
</evidence>
<evidence type="ECO:0000256" key="6">
    <source>
        <dbReference type="ARBA" id="ARBA00023052"/>
    </source>
</evidence>
<evidence type="ECO:0000256" key="7">
    <source>
        <dbReference type="SAM" id="MobiDB-lite"/>
    </source>
</evidence>
<dbReference type="CDD" id="cd02016">
    <property type="entry name" value="TPP_E1_OGDC_like"/>
    <property type="match status" value="1"/>
</dbReference>
<dbReference type="Gene3D" id="3.40.50.11610">
    <property type="entry name" value="Multifunctional 2-oxoglutarate metabolism enzyme, C-terminal domain"/>
    <property type="match status" value="1"/>
</dbReference>
<dbReference type="InterPro" id="IPR005475">
    <property type="entry name" value="Transketolase-like_Pyr-bd"/>
</dbReference>
<comment type="cofactor">
    <cofactor evidence="1">
        <name>thiamine diphosphate</name>
        <dbReference type="ChEBI" id="CHEBI:58937"/>
    </cofactor>
</comment>
<proteinExistence type="inferred from homology"/>
<dbReference type="Pfam" id="PF16078">
    <property type="entry name" value="2-oxogl_dehyd_N"/>
    <property type="match status" value="1"/>
</dbReference>
<evidence type="ECO:0000259" key="8">
    <source>
        <dbReference type="SMART" id="SM00861"/>
    </source>
</evidence>
<comment type="caution">
    <text evidence="9">The sequence shown here is derived from an EMBL/GenBank/DDBJ whole genome shotgun (WGS) entry which is preliminary data.</text>
</comment>
<dbReference type="Proteomes" id="UP001228044">
    <property type="component" value="Unassembled WGS sequence"/>
</dbReference>
<keyword evidence="10" id="KW-1185">Reference proteome</keyword>
<evidence type="ECO:0000256" key="1">
    <source>
        <dbReference type="ARBA" id="ARBA00001964"/>
    </source>
</evidence>
<dbReference type="InterPro" id="IPR042179">
    <property type="entry name" value="KGD_C_sf"/>
</dbReference>
<dbReference type="NCBIfam" id="TIGR00239">
    <property type="entry name" value="2oxo_dh_E1"/>
    <property type="match status" value="1"/>
</dbReference>
<dbReference type="Gene3D" id="3.40.50.970">
    <property type="match status" value="1"/>
</dbReference>
<feature type="domain" description="Transketolase-like pyrimidine-binding" evidence="8">
    <location>
        <begin position="519"/>
        <end position="712"/>
    </location>
</feature>
<evidence type="ECO:0000256" key="4">
    <source>
        <dbReference type="ARBA" id="ARBA00012280"/>
    </source>
</evidence>
<dbReference type="InterPro" id="IPR011603">
    <property type="entry name" value="2oxoglutarate_DH_E1"/>
</dbReference>
<dbReference type="EC" id="1.2.4.2" evidence="4"/>
<dbReference type="InterPro" id="IPR029061">
    <property type="entry name" value="THDP-binding"/>
</dbReference>
<keyword evidence="6" id="KW-0786">Thiamine pyrophosphate</keyword>
<dbReference type="SUPFAM" id="SSF52518">
    <property type="entry name" value="Thiamin diphosphate-binding fold (THDP-binding)"/>
    <property type="match status" value="2"/>
</dbReference>
<keyword evidence="5 9" id="KW-0560">Oxidoreductase</keyword>
<comment type="function">
    <text evidence="2">E1 component of the 2-oxoglutarate dehydrogenase (OGDH) complex which catalyzes the decarboxylation of 2-oxoglutarate, the first step in the conversion of 2-oxoglutarate to succinyl-CoA and CO(2).</text>
</comment>
<reference evidence="9 10" key="1">
    <citation type="submission" date="2023-06" db="EMBL/GenBank/DDBJ databases">
        <title>Pelomonas sp. PFR6 16S ribosomal RNA gene Genome sequencing and assembly.</title>
        <authorList>
            <person name="Woo H."/>
        </authorList>
    </citation>
    <scope>NUCLEOTIDE SEQUENCE [LARGE SCALE GENOMIC DNA]</scope>
    <source>
        <strain evidence="9 10">PFR6</strain>
    </source>
</reference>
<dbReference type="SMART" id="SM00861">
    <property type="entry name" value="Transket_pyr"/>
    <property type="match status" value="1"/>
</dbReference>
<dbReference type="EMBL" id="JAUHHC010000003">
    <property type="protein sequence ID" value="MDN3921488.1"/>
    <property type="molecule type" value="Genomic_DNA"/>
</dbReference>
<sequence>MLKPASPISSLNAAYLDSLEAAYRQDPAALPPDWRTLLAVLDDLGAGEALQGRLDAIRREGHLQAKLSPLDDGGGRRRILPGPAGTSEAAASPLADCYTTTLAVETAHIDDPRLRDWVCQALESGGAPLPAPERCRALDKLVEAEEFERFLSIKFPGKKRFGVEGCEVVVPMLDRLLRRAAERGVRSAHVGSMHRGRMNLMVNVLGKPLDELLREYKGQHPFADEAHLPADMPYHLGCRSVIESAAGGLALTLAPNPSHLEAVNAVVAGSARAQQDRSADDAATGLPITLHTDASVVGQGVVAELIQLSDVEGYSVGGTVHIVINNQLGFTTEPQHSRSSLYCTGPWKAVDSLILHVNADDVDACLRAVDLALEYRQVHGRDAVIDLVGYRRNGHNELDEPRFTQPALYAQIDAHPPVRARFARQLIGEGLVDEAQVDAARAACRSRLDAAYEAAQRDTPPRAACGGAPELQPNGPVGVDEESLLRIASELSEPPEGFDIHPNLLRQLTRQRETLAQGAPWALAEALAFATLLRAGLSVRLSGQDVLRGAFSHRHFAWYDQRSGQVYLPLSRQSRKGARFSVHNSPLSEYAVLGFEYGYSVESPNGLTIWEAQFGDFSNGAQIILDQFLAAGYEKWRQRSNLVVLLPHGLEGQGPEHSSARIERVLQLCANGNLRVVHPSTPANYFHLLRQQVLGAARQALIVFSPKTLLRLPQAVSALADFCGERGFEPVIASAPRGMVERVLLCSGKLAYELRAASDAAELPIAVVTLEQLYPLPAPQLRSLLARWPEAELVWVQEEPLNMGAWAHLERPLRELLEIAGLHRALRCVARPESASPAGSFHARHGEDQQQLLRRAMEFARRPADLAPSLAGAA</sequence>
<dbReference type="NCBIfam" id="NF008907">
    <property type="entry name" value="PRK12270.1"/>
    <property type="match status" value="1"/>
</dbReference>
<dbReference type="RefSeq" id="WP_290359777.1">
    <property type="nucleotide sequence ID" value="NZ_JAUHHC010000003.1"/>
</dbReference>
<evidence type="ECO:0000256" key="3">
    <source>
        <dbReference type="ARBA" id="ARBA00006936"/>
    </source>
</evidence>
<dbReference type="InterPro" id="IPR032106">
    <property type="entry name" value="2-oxogl_dehyd_N"/>
</dbReference>
<dbReference type="PIRSF" id="PIRSF000157">
    <property type="entry name" value="Oxoglu_dh_E1"/>
    <property type="match status" value="1"/>
</dbReference>
<feature type="region of interest" description="Disordered" evidence="7">
    <location>
        <begin position="66"/>
        <end position="86"/>
    </location>
</feature>
<dbReference type="Gene3D" id="3.40.50.12470">
    <property type="match status" value="1"/>
</dbReference>
<evidence type="ECO:0000313" key="10">
    <source>
        <dbReference type="Proteomes" id="UP001228044"/>
    </source>
</evidence>
<dbReference type="PANTHER" id="PTHR23152:SF4">
    <property type="entry name" value="2-OXOADIPATE DEHYDROGENASE COMPLEX COMPONENT E1"/>
    <property type="match status" value="1"/>
</dbReference>
<dbReference type="GO" id="GO:0004591">
    <property type="term" value="F:oxoglutarate dehydrogenase (succinyl-transferring) activity"/>
    <property type="evidence" value="ECO:0007669"/>
    <property type="project" value="UniProtKB-EC"/>
</dbReference>
<protein>
    <recommendedName>
        <fullName evidence="4">oxoglutarate dehydrogenase (succinyl-transferring)</fullName>
        <ecNumber evidence="4">1.2.4.2</ecNumber>
    </recommendedName>
</protein>
<comment type="similarity">
    <text evidence="3">Belongs to the alpha-ketoglutarate dehydrogenase family.</text>
</comment>
<dbReference type="Pfam" id="PF02779">
    <property type="entry name" value="Transket_pyr"/>
    <property type="match status" value="1"/>
</dbReference>
<name>A0ABT8DTP6_9BURK</name>